<dbReference type="SUPFAM" id="SSF55846">
    <property type="entry name" value="N-acetylmuramoyl-L-alanine amidase-like"/>
    <property type="match status" value="1"/>
</dbReference>
<dbReference type="RefSeq" id="WP_228849455.1">
    <property type="nucleotide sequence ID" value="NZ_JADCKQ010000010.1"/>
</dbReference>
<evidence type="ECO:0000256" key="3">
    <source>
        <dbReference type="ARBA" id="ARBA00022801"/>
    </source>
</evidence>
<feature type="domain" description="N-acetylmuramoyl-L-alanine amidase" evidence="5">
    <location>
        <begin position="1"/>
        <end position="120"/>
    </location>
</feature>
<evidence type="ECO:0000313" key="6">
    <source>
        <dbReference type="EMBL" id="MBI1494571.1"/>
    </source>
</evidence>
<dbReference type="GO" id="GO:0008745">
    <property type="term" value="F:N-acetylmuramoyl-L-alanine amidase activity"/>
    <property type="evidence" value="ECO:0007669"/>
    <property type="project" value="UniProtKB-EC"/>
</dbReference>
<reference evidence="6" key="1">
    <citation type="submission" date="2020-10" db="EMBL/GenBank/DDBJ databases">
        <title>Paenihalocynthiibacter styelae gen. nov., sp. nov., isolated from stalked sea squirt Styela clava.</title>
        <authorList>
            <person name="Kim Y.-O."/>
            <person name="Yoon J.-H."/>
        </authorList>
    </citation>
    <scope>NUCLEOTIDE SEQUENCE</scope>
    <source>
        <strain evidence="6">MYP1-1</strain>
    </source>
</reference>
<dbReference type="Pfam" id="PF01510">
    <property type="entry name" value="Amidase_2"/>
    <property type="match status" value="1"/>
</dbReference>
<proteinExistence type="predicted"/>
<dbReference type="InterPro" id="IPR002502">
    <property type="entry name" value="Amidase_domain"/>
</dbReference>
<dbReference type="InterPro" id="IPR036505">
    <property type="entry name" value="Amidase/PGRP_sf"/>
</dbReference>
<dbReference type="GO" id="GO:0009254">
    <property type="term" value="P:peptidoglycan turnover"/>
    <property type="evidence" value="ECO:0007669"/>
    <property type="project" value="TreeGrafter"/>
</dbReference>
<evidence type="ECO:0000256" key="4">
    <source>
        <dbReference type="ARBA" id="ARBA00023316"/>
    </source>
</evidence>
<protein>
    <recommendedName>
        <fullName evidence="2">N-acetylmuramoyl-L-alanine amidase</fullName>
        <ecNumber evidence="2">3.5.1.28</ecNumber>
    </recommendedName>
</protein>
<evidence type="ECO:0000256" key="2">
    <source>
        <dbReference type="ARBA" id="ARBA00011901"/>
    </source>
</evidence>
<dbReference type="Proteomes" id="UP000640583">
    <property type="component" value="Unassembled WGS sequence"/>
</dbReference>
<keyword evidence="4" id="KW-0961">Cell wall biogenesis/degradation</keyword>
<dbReference type="SMART" id="SM00644">
    <property type="entry name" value="Ami_2"/>
    <property type="match status" value="1"/>
</dbReference>
<sequence length="205" mass="22461">MVVLHYTAMEGCDAAAERLCDPQFEVSAHYLIAENGEIHQLVDENMRAWHAGRGSWGNVADVNSHSVGIELANTGFHPFPEAQMQALEALLAGILARHDIPASRVIGHSDMAPGRKIDPGTRFDWRRLATHGLSVWPRRDAASATRFEEAAVAFGYPAELPAQDLLQAFRLRFRPHASGPLDAADEAMISDLATRFPVDRSIISA</sequence>
<evidence type="ECO:0000259" key="5">
    <source>
        <dbReference type="SMART" id="SM00644"/>
    </source>
</evidence>
<dbReference type="GO" id="GO:0009253">
    <property type="term" value="P:peptidoglycan catabolic process"/>
    <property type="evidence" value="ECO:0007669"/>
    <property type="project" value="InterPro"/>
</dbReference>
<dbReference type="EC" id="3.5.1.28" evidence="2"/>
<accession>A0A8J7IS73</accession>
<comment type="caution">
    <text evidence="6">The sequence shown here is derived from an EMBL/GenBank/DDBJ whole genome shotgun (WGS) entry which is preliminary data.</text>
</comment>
<dbReference type="CDD" id="cd06583">
    <property type="entry name" value="PGRP"/>
    <property type="match status" value="1"/>
</dbReference>
<dbReference type="InterPro" id="IPR051206">
    <property type="entry name" value="NAMLAA_amidase_2"/>
</dbReference>
<dbReference type="Gene3D" id="3.40.80.10">
    <property type="entry name" value="Peptidoglycan recognition protein-like"/>
    <property type="match status" value="1"/>
</dbReference>
<dbReference type="AlphaFoldDB" id="A0A8J7IS73"/>
<keyword evidence="3" id="KW-0378">Hydrolase</keyword>
<dbReference type="GO" id="GO:0071555">
    <property type="term" value="P:cell wall organization"/>
    <property type="evidence" value="ECO:0007669"/>
    <property type="project" value="UniProtKB-KW"/>
</dbReference>
<evidence type="ECO:0000313" key="7">
    <source>
        <dbReference type="Proteomes" id="UP000640583"/>
    </source>
</evidence>
<name>A0A8J7IS73_9RHOB</name>
<keyword evidence="7" id="KW-1185">Reference proteome</keyword>
<evidence type="ECO:0000256" key="1">
    <source>
        <dbReference type="ARBA" id="ARBA00001561"/>
    </source>
</evidence>
<dbReference type="EMBL" id="JADCKQ010000010">
    <property type="protein sequence ID" value="MBI1494571.1"/>
    <property type="molecule type" value="Genomic_DNA"/>
</dbReference>
<dbReference type="PANTHER" id="PTHR30417">
    <property type="entry name" value="N-ACETYLMURAMOYL-L-ALANINE AMIDASE AMID"/>
    <property type="match status" value="1"/>
</dbReference>
<comment type="catalytic activity">
    <reaction evidence="1">
        <text>Hydrolyzes the link between N-acetylmuramoyl residues and L-amino acid residues in certain cell-wall glycopeptides.</text>
        <dbReference type="EC" id="3.5.1.28"/>
    </reaction>
</comment>
<gene>
    <name evidence="6" type="ORF">H1D41_13065</name>
</gene>
<organism evidence="6 7">
    <name type="scientific">Halocynthiibacter styelae</name>
    <dbReference type="NCBI Taxonomy" id="2761955"/>
    <lineage>
        <taxon>Bacteria</taxon>
        <taxon>Pseudomonadati</taxon>
        <taxon>Pseudomonadota</taxon>
        <taxon>Alphaproteobacteria</taxon>
        <taxon>Rhodobacterales</taxon>
        <taxon>Paracoccaceae</taxon>
        <taxon>Halocynthiibacter</taxon>
    </lineage>
</organism>
<dbReference type="PANTHER" id="PTHR30417:SF1">
    <property type="entry name" value="N-ACETYLMURAMOYL-L-ALANINE AMIDASE AMID"/>
    <property type="match status" value="1"/>
</dbReference>